<gene>
    <name evidence="1" type="ORF">MCOS_LOCUS4532</name>
</gene>
<evidence type="ECO:0000313" key="2">
    <source>
        <dbReference type="Proteomes" id="UP000267029"/>
    </source>
</evidence>
<protein>
    <submittedName>
        <fullName evidence="3">Secreted protein</fullName>
    </submittedName>
</protein>
<keyword evidence="2" id="KW-1185">Reference proteome</keyword>
<organism evidence="3">
    <name type="scientific">Mesocestoides corti</name>
    <name type="common">Flatworm</name>
    <dbReference type="NCBI Taxonomy" id="53468"/>
    <lineage>
        <taxon>Eukaryota</taxon>
        <taxon>Metazoa</taxon>
        <taxon>Spiralia</taxon>
        <taxon>Lophotrochozoa</taxon>
        <taxon>Platyhelminthes</taxon>
        <taxon>Cestoda</taxon>
        <taxon>Eucestoda</taxon>
        <taxon>Cyclophyllidea</taxon>
        <taxon>Mesocestoididae</taxon>
        <taxon>Mesocestoides</taxon>
    </lineage>
</organism>
<name>A0A0R3UC83_MESCO</name>
<evidence type="ECO:0000313" key="1">
    <source>
        <dbReference type="EMBL" id="VDD78529.1"/>
    </source>
</evidence>
<proteinExistence type="predicted"/>
<reference evidence="1 2" key="1">
    <citation type="submission" date="2018-10" db="EMBL/GenBank/DDBJ databases">
        <authorList>
            <consortium name="Pathogen Informatics"/>
        </authorList>
    </citation>
    <scope>NUCLEOTIDE SEQUENCE [LARGE SCALE GENOMIC DNA]</scope>
</reference>
<dbReference type="AlphaFoldDB" id="A0A0R3UC83"/>
<dbReference type="Proteomes" id="UP000267029">
    <property type="component" value="Unassembled WGS sequence"/>
</dbReference>
<dbReference type="EMBL" id="UXSR01001821">
    <property type="protein sequence ID" value="VDD78529.1"/>
    <property type="molecule type" value="Genomic_DNA"/>
</dbReference>
<sequence length="93" mass="10132">MTNAAEWPPHVPHQSARCCGCCLNAAIGHRSRAEAFFGPPSPAPQVTLYRTHSVRKIEPHVCCQPPPSEPSPDACTSEGRPEFVLSQPFILQV</sequence>
<dbReference type="WBParaSite" id="MCU_013319-RA">
    <property type="protein sequence ID" value="MCU_013319-RA"/>
    <property type="gene ID" value="MCU_013319"/>
</dbReference>
<evidence type="ECO:0000313" key="3">
    <source>
        <dbReference type="WBParaSite" id="MCU_013319-RA"/>
    </source>
</evidence>
<dbReference type="OrthoDB" id="6265441at2759"/>
<accession>A0A0R3UC83</accession>
<reference evidence="3" key="2">
    <citation type="submission" date="2019-11" db="UniProtKB">
        <authorList>
            <consortium name="WormBaseParasite"/>
        </authorList>
    </citation>
    <scope>IDENTIFICATION</scope>
</reference>